<feature type="transmembrane region" description="Helical" evidence="1">
    <location>
        <begin position="38"/>
        <end position="61"/>
    </location>
</feature>
<protein>
    <recommendedName>
        <fullName evidence="4">DUF2970 domain-containing protein</fullName>
    </recommendedName>
</protein>
<dbReference type="STRING" id="375574.GCA_001418035_00612"/>
<keyword evidence="1" id="KW-1133">Transmembrane helix</keyword>
<keyword evidence="3" id="KW-1185">Reference proteome</keyword>
<proteinExistence type="predicted"/>
<keyword evidence="1" id="KW-0472">Membrane</keyword>
<organism evidence="2 3">
    <name type="scientific">Gulbenkiania indica</name>
    <dbReference type="NCBI Taxonomy" id="375574"/>
    <lineage>
        <taxon>Bacteria</taxon>
        <taxon>Pseudomonadati</taxon>
        <taxon>Pseudomonadota</taxon>
        <taxon>Betaproteobacteria</taxon>
        <taxon>Neisseriales</taxon>
        <taxon>Chromobacteriaceae</taxon>
        <taxon>Gulbenkiania</taxon>
    </lineage>
</organism>
<dbReference type="EMBL" id="CYHA01000001">
    <property type="protein sequence ID" value="CUA81965.1"/>
    <property type="molecule type" value="Genomic_DNA"/>
</dbReference>
<reference evidence="3" key="1">
    <citation type="submission" date="2015-08" db="EMBL/GenBank/DDBJ databases">
        <authorList>
            <person name="Varghese N."/>
        </authorList>
    </citation>
    <scope>NUCLEOTIDE SEQUENCE [LARGE SCALE GENOMIC DNA]</scope>
    <source>
        <strain evidence="3">DSM 17901</strain>
    </source>
</reference>
<accession>A0A0K6GTC0</accession>
<name>A0A0K6GTC0_9NEIS</name>
<gene>
    <name evidence="2" type="ORF">Ga0061063_0813</name>
</gene>
<evidence type="ECO:0000256" key="1">
    <source>
        <dbReference type="SAM" id="Phobius"/>
    </source>
</evidence>
<evidence type="ECO:0000313" key="3">
    <source>
        <dbReference type="Proteomes" id="UP000243535"/>
    </source>
</evidence>
<dbReference type="RefSeq" id="WP_054286268.1">
    <property type="nucleotide sequence ID" value="NZ_CYHA01000001.1"/>
</dbReference>
<keyword evidence="1" id="KW-0812">Transmembrane</keyword>
<evidence type="ECO:0000313" key="2">
    <source>
        <dbReference type="EMBL" id="CUA81965.1"/>
    </source>
</evidence>
<evidence type="ECO:0008006" key="4">
    <source>
        <dbReference type="Google" id="ProtNLM"/>
    </source>
</evidence>
<sequence>MSVQERPRRRPFSALGTILAAFFGVRRGRDAERDVRLSLAQVIVTALCVVAFLIAGLVLLVRYVAGS</sequence>
<dbReference type="OrthoDB" id="8657357at2"/>
<dbReference type="InterPro" id="IPR021344">
    <property type="entry name" value="DUF2970"/>
</dbReference>
<dbReference type="AlphaFoldDB" id="A0A0K6GTC0"/>
<dbReference type="Proteomes" id="UP000243535">
    <property type="component" value="Unassembled WGS sequence"/>
</dbReference>
<dbReference type="Pfam" id="PF11174">
    <property type="entry name" value="DUF2970"/>
    <property type="match status" value="1"/>
</dbReference>